<evidence type="ECO:0000313" key="1">
    <source>
        <dbReference type="EMBL" id="KKL68605.1"/>
    </source>
</evidence>
<proteinExistence type="predicted"/>
<gene>
    <name evidence="1" type="ORF">LCGC14_2123320</name>
</gene>
<sequence length="122" mass="13643">MVHTGIYATSAEIIFKMGSGYDTTNVDEAVINRLSLQAESYINVLCKQVFAVNATAFTALDVGKKYLLSETSSNFAATYGILYNISGYNSTREAENMANLCWRRFNQCIKLLQEQNTVTFLK</sequence>
<dbReference type="AlphaFoldDB" id="A0A0F9GGN7"/>
<comment type="caution">
    <text evidence="1">The sequence shown here is derived from an EMBL/GenBank/DDBJ whole genome shotgun (WGS) entry which is preliminary data.</text>
</comment>
<protein>
    <submittedName>
        <fullName evidence="1">Uncharacterized protein</fullName>
    </submittedName>
</protein>
<name>A0A0F9GGN7_9ZZZZ</name>
<reference evidence="1" key="1">
    <citation type="journal article" date="2015" name="Nature">
        <title>Complex archaea that bridge the gap between prokaryotes and eukaryotes.</title>
        <authorList>
            <person name="Spang A."/>
            <person name="Saw J.H."/>
            <person name="Jorgensen S.L."/>
            <person name="Zaremba-Niedzwiedzka K."/>
            <person name="Martijn J."/>
            <person name="Lind A.E."/>
            <person name="van Eijk R."/>
            <person name="Schleper C."/>
            <person name="Guy L."/>
            <person name="Ettema T.J."/>
        </authorList>
    </citation>
    <scope>NUCLEOTIDE SEQUENCE</scope>
</reference>
<organism evidence="1">
    <name type="scientific">marine sediment metagenome</name>
    <dbReference type="NCBI Taxonomy" id="412755"/>
    <lineage>
        <taxon>unclassified sequences</taxon>
        <taxon>metagenomes</taxon>
        <taxon>ecological metagenomes</taxon>
    </lineage>
</organism>
<accession>A0A0F9GGN7</accession>
<dbReference type="EMBL" id="LAZR01026477">
    <property type="protein sequence ID" value="KKL68605.1"/>
    <property type="molecule type" value="Genomic_DNA"/>
</dbReference>